<gene>
    <name evidence="3" type="ORF">BDP27DRAFT_1271105</name>
</gene>
<dbReference type="EMBL" id="JADNRY010000150">
    <property type="protein sequence ID" value="KAF9063267.1"/>
    <property type="molecule type" value="Genomic_DNA"/>
</dbReference>
<dbReference type="PROSITE" id="PS50011">
    <property type="entry name" value="PROTEIN_KINASE_DOM"/>
    <property type="match status" value="1"/>
</dbReference>
<dbReference type="InterPro" id="IPR011009">
    <property type="entry name" value="Kinase-like_dom_sf"/>
</dbReference>
<dbReference type="InterPro" id="IPR000719">
    <property type="entry name" value="Prot_kinase_dom"/>
</dbReference>
<feature type="compositionally biased region" description="Polar residues" evidence="1">
    <location>
        <begin position="72"/>
        <end position="98"/>
    </location>
</feature>
<accession>A0A9P5PIJ0</accession>
<dbReference type="GO" id="GO:0004674">
    <property type="term" value="F:protein serine/threonine kinase activity"/>
    <property type="evidence" value="ECO:0007669"/>
    <property type="project" value="TreeGrafter"/>
</dbReference>
<dbReference type="Proteomes" id="UP000772434">
    <property type="component" value="Unassembled WGS sequence"/>
</dbReference>
<feature type="domain" description="Protein kinase" evidence="2">
    <location>
        <begin position="266"/>
        <end position="597"/>
    </location>
</feature>
<protein>
    <submittedName>
        <fullName evidence="3">Kinase-like domain-containing protein</fullName>
    </submittedName>
</protein>
<dbReference type="InterPro" id="IPR008266">
    <property type="entry name" value="Tyr_kinase_AS"/>
</dbReference>
<feature type="compositionally biased region" description="Polar residues" evidence="1">
    <location>
        <begin position="129"/>
        <end position="145"/>
    </location>
</feature>
<dbReference type="Pfam" id="PF07714">
    <property type="entry name" value="PK_Tyr_Ser-Thr"/>
    <property type="match status" value="1"/>
</dbReference>
<reference evidence="3" key="1">
    <citation type="submission" date="2020-11" db="EMBL/GenBank/DDBJ databases">
        <authorList>
            <consortium name="DOE Joint Genome Institute"/>
            <person name="Ahrendt S."/>
            <person name="Riley R."/>
            <person name="Andreopoulos W."/>
            <person name="Labutti K."/>
            <person name="Pangilinan J."/>
            <person name="Ruiz-Duenas F.J."/>
            <person name="Barrasa J.M."/>
            <person name="Sanchez-Garcia M."/>
            <person name="Camarero S."/>
            <person name="Miyauchi S."/>
            <person name="Serrano A."/>
            <person name="Linde D."/>
            <person name="Babiker R."/>
            <person name="Drula E."/>
            <person name="Ayuso-Fernandez I."/>
            <person name="Pacheco R."/>
            <person name="Padilla G."/>
            <person name="Ferreira P."/>
            <person name="Barriuso J."/>
            <person name="Kellner H."/>
            <person name="Castanera R."/>
            <person name="Alfaro M."/>
            <person name="Ramirez L."/>
            <person name="Pisabarro A.G."/>
            <person name="Kuo A."/>
            <person name="Tritt A."/>
            <person name="Lipzen A."/>
            <person name="He G."/>
            <person name="Yan M."/>
            <person name="Ng V."/>
            <person name="Cullen D."/>
            <person name="Martin F."/>
            <person name="Rosso M.-N."/>
            <person name="Henrissat B."/>
            <person name="Hibbett D."/>
            <person name="Martinez A.T."/>
            <person name="Grigoriev I.V."/>
        </authorList>
    </citation>
    <scope>NUCLEOTIDE SEQUENCE</scope>
    <source>
        <strain evidence="3">AH 40177</strain>
    </source>
</reference>
<feature type="compositionally biased region" description="Low complexity" evidence="1">
    <location>
        <begin position="45"/>
        <end position="62"/>
    </location>
</feature>
<evidence type="ECO:0000313" key="3">
    <source>
        <dbReference type="EMBL" id="KAF9063267.1"/>
    </source>
</evidence>
<dbReference type="InterPro" id="IPR051681">
    <property type="entry name" value="Ser/Thr_Kinases-Pseudokinases"/>
</dbReference>
<keyword evidence="3" id="KW-0418">Kinase</keyword>
<dbReference type="PANTHER" id="PTHR44329">
    <property type="entry name" value="SERINE/THREONINE-PROTEIN KINASE TNNI3K-RELATED"/>
    <property type="match status" value="1"/>
</dbReference>
<dbReference type="SUPFAM" id="SSF56112">
    <property type="entry name" value="Protein kinase-like (PK-like)"/>
    <property type="match status" value="1"/>
</dbReference>
<name>A0A9P5PIJ0_9AGAR</name>
<evidence type="ECO:0000256" key="1">
    <source>
        <dbReference type="SAM" id="MobiDB-lite"/>
    </source>
</evidence>
<dbReference type="GO" id="GO:0005524">
    <property type="term" value="F:ATP binding"/>
    <property type="evidence" value="ECO:0007669"/>
    <property type="project" value="InterPro"/>
</dbReference>
<comment type="caution">
    <text evidence="3">The sequence shown here is derived from an EMBL/GenBank/DDBJ whole genome shotgun (WGS) entry which is preliminary data.</text>
</comment>
<organism evidence="3 4">
    <name type="scientific">Rhodocollybia butyracea</name>
    <dbReference type="NCBI Taxonomy" id="206335"/>
    <lineage>
        <taxon>Eukaryota</taxon>
        <taxon>Fungi</taxon>
        <taxon>Dikarya</taxon>
        <taxon>Basidiomycota</taxon>
        <taxon>Agaricomycotina</taxon>
        <taxon>Agaricomycetes</taxon>
        <taxon>Agaricomycetidae</taxon>
        <taxon>Agaricales</taxon>
        <taxon>Marasmiineae</taxon>
        <taxon>Omphalotaceae</taxon>
        <taxon>Rhodocollybia</taxon>
    </lineage>
</organism>
<sequence>MPPPISPRNPFQANEFDDSSGNRLSSSPPWSLSLAPSQDVAPLVDSPFSSFADDSYDSDSSSMFTGFPPSPTFSNHSSIAFESNSPLTQWEHPSNGQGRFSHAYSRDSSSTKRQKEKGQSSSRSSSVSAKPTISPSLMYSSSERSSFLDFNPDSDSDRASSPQHEDDAHSEYSHDFLAESWPQLGDFEVKEYLRDIEWHVGTEDHRLIMNAIGKWWKGSLDTIRLLQSLPESFYLKSHLVEGLPSVFRLRSPPTNVIPVLHPKKGYAIFVIISSGAPGESQIVPTAIESKFTTSEVTSSADLRTVLASPDPVWTLMQVHHLWIPCVMELLQLELDDWANTDEKYRSLCMACIRKLSRAFNVLPPSLFLVNIQREHPHPIRGGGYADIWRGKIGDQAVSLLWRQLRHPNVLPFFGVNTTLFGFCLVSPWMSNGDIIMEIADGLNYLHSLKPPVVHGDVRGANILMNDDGHCCLADFGLAIASESTGLLTTTGHGTRGAIRWMAPELIHTGERSRKPLSQDQRPRDVYAFACTVVEILSCNIPFSDKTDIAVMFAVVRGLRPKRPEGVWCPDDIWSLIELCWSPNPGARVSANYIYSALNEVPDTNVGSLEHITQETSFDAGRKGRWEGRALKEIFNSFWST</sequence>
<feature type="region of interest" description="Disordered" evidence="1">
    <location>
        <begin position="1"/>
        <end position="172"/>
    </location>
</feature>
<keyword evidence="3" id="KW-0808">Transferase</keyword>
<dbReference type="PANTHER" id="PTHR44329:SF214">
    <property type="entry name" value="PROTEIN KINASE DOMAIN-CONTAINING PROTEIN"/>
    <property type="match status" value="1"/>
</dbReference>
<dbReference type="PROSITE" id="PS00109">
    <property type="entry name" value="PROTEIN_KINASE_TYR"/>
    <property type="match status" value="1"/>
</dbReference>
<evidence type="ECO:0000259" key="2">
    <source>
        <dbReference type="PROSITE" id="PS50011"/>
    </source>
</evidence>
<dbReference type="OrthoDB" id="346907at2759"/>
<dbReference type="AlphaFoldDB" id="A0A9P5PIJ0"/>
<dbReference type="Gene3D" id="1.10.510.10">
    <property type="entry name" value="Transferase(Phosphotransferase) domain 1"/>
    <property type="match status" value="1"/>
</dbReference>
<keyword evidence="4" id="KW-1185">Reference proteome</keyword>
<feature type="compositionally biased region" description="Basic and acidic residues" evidence="1">
    <location>
        <begin position="155"/>
        <end position="172"/>
    </location>
</feature>
<feature type="compositionally biased region" description="Low complexity" evidence="1">
    <location>
        <begin position="24"/>
        <end position="37"/>
    </location>
</feature>
<dbReference type="InterPro" id="IPR001245">
    <property type="entry name" value="Ser-Thr/Tyr_kinase_cat_dom"/>
</dbReference>
<evidence type="ECO:0000313" key="4">
    <source>
        <dbReference type="Proteomes" id="UP000772434"/>
    </source>
</evidence>
<proteinExistence type="predicted"/>